<dbReference type="OrthoDB" id="1094723at2"/>
<evidence type="ECO:0000259" key="9">
    <source>
        <dbReference type="Pfam" id="PF07715"/>
    </source>
</evidence>
<dbReference type="InterPro" id="IPR008969">
    <property type="entry name" value="CarboxyPept-like_regulatory"/>
</dbReference>
<dbReference type="STRING" id="1419482.SAMN05444266_102154"/>
<evidence type="ECO:0000256" key="3">
    <source>
        <dbReference type="ARBA" id="ARBA00022452"/>
    </source>
</evidence>
<proteinExistence type="inferred from homology"/>
<dbReference type="Gene3D" id="2.40.170.20">
    <property type="entry name" value="TonB-dependent receptor, beta-barrel domain"/>
    <property type="match status" value="1"/>
</dbReference>
<dbReference type="InterPro" id="IPR039426">
    <property type="entry name" value="TonB-dep_rcpt-like"/>
</dbReference>
<accession>A0A1M6Y505</accession>
<dbReference type="Gene3D" id="2.60.40.1120">
    <property type="entry name" value="Carboxypeptidase-like, regulatory domain"/>
    <property type="match status" value="1"/>
</dbReference>
<keyword evidence="6 7" id="KW-0998">Cell outer membrane</keyword>
<name>A0A1M6Y505_9BACT</name>
<protein>
    <submittedName>
        <fullName evidence="10">TonB-linked outer membrane protein, SusC/RagA family</fullName>
    </submittedName>
</protein>
<dbReference type="NCBIfam" id="TIGR04056">
    <property type="entry name" value="OMP_RagA_SusC"/>
    <property type="match status" value="1"/>
</dbReference>
<evidence type="ECO:0000256" key="7">
    <source>
        <dbReference type="PROSITE-ProRule" id="PRU01360"/>
    </source>
</evidence>
<keyword evidence="8" id="KW-0732">Signal</keyword>
<dbReference type="NCBIfam" id="TIGR04057">
    <property type="entry name" value="SusC_RagA_signa"/>
    <property type="match status" value="1"/>
</dbReference>
<dbReference type="Gene3D" id="2.170.130.10">
    <property type="entry name" value="TonB-dependent receptor, plug domain"/>
    <property type="match status" value="1"/>
</dbReference>
<evidence type="ECO:0000256" key="5">
    <source>
        <dbReference type="ARBA" id="ARBA00023136"/>
    </source>
</evidence>
<keyword evidence="4 7" id="KW-0812">Transmembrane</keyword>
<dbReference type="Pfam" id="PF07715">
    <property type="entry name" value="Plug"/>
    <property type="match status" value="1"/>
</dbReference>
<evidence type="ECO:0000256" key="4">
    <source>
        <dbReference type="ARBA" id="ARBA00022692"/>
    </source>
</evidence>
<dbReference type="SUPFAM" id="SSF49464">
    <property type="entry name" value="Carboxypeptidase regulatory domain-like"/>
    <property type="match status" value="1"/>
</dbReference>
<dbReference type="InterPro" id="IPR037066">
    <property type="entry name" value="Plug_dom_sf"/>
</dbReference>
<evidence type="ECO:0000256" key="2">
    <source>
        <dbReference type="ARBA" id="ARBA00022448"/>
    </source>
</evidence>
<dbReference type="InterPro" id="IPR023997">
    <property type="entry name" value="TonB-dep_OMP_SusC/RagA_CS"/>
</dbReference>
<keyword evidence="3 7" id="KW-1134">Transmembrane beta strand</keyword>
<evidence type="ECO:0000313" key="10">
    <source>
        <dbReference type="EMBL" id="SHL13314.1"/>
    </source>
</evidence>
<organism evidence="10 11">
    <name type="scientific">Chitinophaga jiangningensis</name>
    <dbReference type="NCBI Taxonomy" id="1419482"/>
    <lineage>
        <taxon>Bacteria</taxon>
        <taxon>Pseudomonadati</taxon>
        <taxon>Bacteroidota</taxon>
        <taxon>Chitinophagia</taxon>
        <taxon>Chitinophagales</taxon>
        <taxon>Chitinophagaceae</taxon>
        <taxon>Chitinophaga</taxon>
    </lineage>
</organism>
<dbReference type="InterPro" id="IPR023996">
    <property type="entry name" value="TonB-dep_OMP_SusC/RagA"/>
</dbReference>
<dbReference type="EMBL" id="FRBL01000002">
    <property type="protein sequence ID" value="SHL13314.1"/>
    <property type="molecule type" value="Genomic_DNA"/>
</dbReference>
<gene>
    <name evidence="10" type="ORF">SAMN05444266_102154</name>
</gene>
<dbReference type="PROSITE" id="PS52016">
    <property type="entry name" value="TONB_DEPENDENT_REC_3"/>
    <property type="match status" value="1"/>
</dbReference>
<keyword evidence="11" id="KW-1185">Reference proteome</keyword>
<evidence type="ECO:0000256" key="6">
    <source>
        <dbReference type="ARBA" id="ARBA00023237"/>
    </source>
</evidence>
<dbReference type="Pfam" id="PF13715">
    <property type="entry name" value="CarbopepD_reg_2"/>
    <property type="match status" value="1"/>
</dbReference>
<comment type="subcellular location">
    <subcellularLocation>
        <location evidence="1 7">Cell outer membrane</location>
        <topology evidence="1 7">Multi-pass membrane protein</topology>
    </subcellularLocation>
</comment>
<feature type="chain" id="PRO_5012567977" evidence="8">
    <location>
        <begin position="27"/>
        <end position="1111"/>
    </location>
</feature>
<sequence length="1111" mass="124986">MYLSQLLRAMKLTSVLLLAALLQVSARTSGQLVTLKMKDVPVKAVFRAIRQQTGLNILVIDAARLEKTKHVTLDVKAMDVRQLLQLTLRETDLLFQVENESVIIKPKPAMVSAFITTPIDTALHISGQVLNEVGQPIPGVSVRVKGSNTGTATNEQGQFRIAVPPGNVLVFTSLGFQTTEKRVTDARTLQIRLLSGSESLKDVVVTGMVTRNAKTFSGATATYTGEMLRTVSNTNVVQSLRSLDPSFLLMENNLAGSNPNVLPTIELRGQTSISTDALRDRFSTDPNQPLFILNGFETDLRTVMDLDINRIASMTILKDAASTAMYGSRASNGVVVIETVMPKPGQPRFSYTNDLTVEMPDLSSYNRMDAREKLEFERQSGVYQPDSRFDTKEDLYAYYNGLYSSRLQEVERGVNTYWLSQPLQTGVSDRHSIYASAGSNTLMFDASANYRRIKGTMIGSGKDDYGARLNLVYRPGKFNLSNNLYINGVKGTESPYGSFSTWVNVNPYFRKLPANIPFLDVIPSRGEFDSIRVANPFYNASLNSFDRTKTFVVTNNLQATYDFSNSLRWTTNLQLRKNNKVAERFVSPLNTAFNKLIFEKKGTLDYSREDGFSYTANTMLTWFKVWDKSSLTANARAEIEEQNNQASDFAMEGFPTASNGNMQFAFGYKEDGTPVSLKRVSRRNALLASVNYSYNRKYNADITFRYDGSTSFGSNNPYSPYYSVGGSWNLDQEAFFKQYTWINQLRLRGNIGLTGNQNFNSYTSVSTYNYLPSYTVFGQGVFISTKGNPDLEWQNTLQTSVGMDATLMDNRLTLQVNWYKKLTDPLVIAVSLPSSSGLSNYPYNAGFLDVKGTEFTVRFSPVFKPEKNIVWTLGAMGSFYKQTYQGLGGALHGINEKLRELNSVTRYMDGFSPDDIWAVPSAGIDPNTGREIFIKKDGTHTMDFDYKDQVVVGNSRPKVQGVFSSNLLLKGFTVNLNFRYIVDQDIFNTALYNNVENISFRSIIENNQDRRAFYDRWKKPGDYSQFKSISITSSTPMSSRFVQTENTVTLESLNIGYDFRNKPWLTKLRLTNLKLSGYMNDVFRLSTIRRERGIDYPFARSFSFSLSTNFQ</sequence>
<dbReference type="InterPro" id="IPR012910">
    <property type="entry name" value="Plug_dom"/>
</dbReference>
<evidence type="ECO:0000256" key="1">
    <source>
        <dbReference type="ARBA" id="ARBA00004571"/>
    </source>
</evidence>
<keyword evidence="2 7" id="KW-0813">Transport</keyword>
<evidence type="ECO:0000256" key="8">
    <source>
        <dbReference type="SAM" id="SignalP"/>
    </source>
</evidence>
<dbReference type="AlphaFoldDB" id="A0A1M6Y505"/>
<feature type="signal peptide" evidence="8">
    <location>
        <begin position="1"/>
        <end position="26"/>
    </location>
</feature>
<comment type="similarity">
    <text evidence="7">Belongs to the TonB-dependent receptor family.</text>
</comment>
<reference evidence="10 11" key="1">
    <citation type="submission" date="2016-11" db="EMBL/GenBank/DDBJ databases">
        <authorList>
            <person name="Jaros S."/>
            <person name="Januszkiewicz K."/>
            <person name="Wedrychowicz H."/>
        </authorList>
    </citation>
    <scope>NUCLEOTIDE SEQUENCE [LARGE SCALE GENOMIC DNA]</scope>
    <source>
        <strain evidence="10 11">DSM 27406</strain>
    </source>
</reference>
<dbReference type="InterPro" id="IPR036942">
    <property type="entry name" value="Beta-barrel_TonB_sf"/>
</dbReference>
<keyword evidence="5 7" id="KW-0472">Membrane</keyword>
<dbReference type="SUPFAM" id="SSF56935">
    <property type="entry name" value="Porins"/>
    <property type="match status" value="1"/>
</dbReference>
<dbReference type="Proteomes" id="UP000184420">
    <property type="component" value="Unassembled WGS sequence"/>
</dbReference>
<feature type="domain" description="TonB-dependent receptor plug" evidence="9">
    <location>
        <begin position="216"/>
        <end position="334"/>
    </location>
</feature>
<evidence type="ECO:0000313" key="11">
    <source>
        <dbReference type="Proteomes" id="UP000184420"/>
    </source>
</evidence>
<dbReference type="GO" id="GO:0009279">
    <property type="term" value="C:cell outer membrane"/>
    <property type="evidence" value="ECO:0007669"/>
    <property type="project" value="UniProtKB-SubCell"/>
</dbReference>